<keyword evidence="2" id="KW-1185">Reference proteome</keyword>
<dbReference type="Proteomes" id="UP001465668">
    <property type="component" value="Unassembled WGS sequence"/>
</dbReference>
<name>A0ABR2Y240_9PEZI</name>
<reference evidence="1 2" key="1">
    <citation type="submission" date="2024-02" db="EMBL/GenBank/DDBJ databases">
        <title>First draft genome assembly of two strains of Seiridium cardinale.</title>
        <authorList>
            <person name="Emiliani G."/>
            <person name="Scali E."/>
        </authorList>
    </citation>
    <scope>NUCLEOTIDE SEQUENCE [LARGE SCALE GENOMIC DNA]</scope>
    <source>
        <strain evidence="1 2">BM-138-000479</strain>
    </source>
</reference>
<sequence length="109" mass="11537">MLVMVNSTALHCTVDGRSVASTGDSHEAVGIIGDLLSANLAGCGTDATGRLETCPAHKHWEKLGTSIALELSSSVPPPMASLEEFIATIRRLESTLLARVCIIIHQRSQ</sequence>
<accession>A0ABR2Y240</accession>
<evidence type="ECO:0000313" key="2">
    <source>
        <dbReference type="Proteomes" id="UP001465668"/>
    </source>
</evidence>
<protein>
    <submittedName>
        <fullName evidence="1">Uncharacterized protein</fullName>
    </submittedName>
</protein>
<dbReference type="EMBL" id="JARVKM010000007">
    <property type="protein sequence ID" value="KAK9780153.1"/>
    <property type="molecule type" value="Genomic_DNA"/>
</dbReference>
<organism evidence="1 2">
    <name type="scientific">Seiridium cardinale</name>
    <dbReference type="NCBI Taxonomy" id="138064"/>
    <lineage>
        <taxon>Eukaryota</taxon>
        <taxon>Fungi</taxon>
        <taxon>Dikarya</taxon>
        <taxon>Ascomycota</taxon>
        <taxon>Pezizomycotina</taxon>
        <taxon>Sordariomycetes</taxon>
        <taxon>Xylariomycetidae</taxon>
        <taxon>Amphisphaeriales</taxon>
        <taxon>Sporocadaceae</taxon>
        <taxon>Seiridium</taxon>
    </lineage>
</organism>
<proteinExistence type="predicted"/>
<gene>
    <name evidence="1" type="ORF">SCAR479_02790</name>
</gene>
<comment type="caution">
    <text evidence="1">The sequence shown here is derived from an EMBL/GenBank/DDBJ whole genome shotgun (WGS) entry which is preliminary data.</text>
</comment>
<evidence type="ECO:0000313" key="1">
    <source>
        <dbReference type="EMBL" id="KAK9780153.1"/>
    </source>
</evidence>